<dbReference type="Pfam" id="PF01483">
    <property type="entry name" value="P_proprotein"/>
    <property type="match status" value="1"/>
</dbReference>
<accession>A0A6B3R5A3</accession>
<name>A0A6B3R5A3_9FLAO</name>
<feature type="domain" description="P/Homo B" evidence="5">
    <location>
        <begin position="1"/>
        <end position="155"/>
    </location>
</feature>
<dbReference type="Proteomes" id="UP000478505">
    <property type="component" value="Unassembled WGS sequence"/>
</dbReference>
<keyword evidence="2" id="KW-0732">Signal</keyword>
<dbReference type="SUPFAM" id="SSF49785">
    <property type="entry name" value="Galactose-binding domain-like"/>
    <property type="match status" value="1"/>
</dbReference>
<dbReference type="Gene3D" id="2.60.120.260">
    <property type="entry name" value="Galactose-binding domain-like"/>
    <property type="match status" value="2"/>
</dbReference>
<dbReference type="RefSeq" id="WP_164005448.1">
    <property type="nucleotide sequence ID" value="NZ_JAAIKD010000006.1"/>
</dbReference>
<dbReference type="AlphaFoldDB" id="A0A6B3R5A3"/>
<evidence type="ECO:0000256" key="2">
    <source>
        <dbReference type="ARBA" id="ARBA00022729"/>
    </source>
</evidence>
<dbReference type="InterPro" id="IPR008979">
    <property type="entry name" value="Galactose-bd-like_sf"/>
</dbReference>
<protein>
    <submittedName>
        <fullName evidence="6">T9SS type A sorting domain-containing protein</fullName>
    </submittedName>
</protein>
<dbReference type="EMBL" id="JAAIKD010000006">
    <property type="protein sequence ID" value="NEV94740.1"/>
    <property type="molecule type" value="Genomic_DNA"/>
</dbReference>
<dbReference type="InterPro" id="IPR026444">
    <property type="entry name" value="Secre_tail"/>
</dbReference>
<evidence type="ECO:0000313" key="6">
    <source>
        <dbReference type="EMBL" id="NEV94740.1"/>
    </source>
</evidence>
<evidence type="ECO:0000313" key="7">
    <source>
        <dbReference type="Proteomes" id="UP000478505"/>
    </source>
</evidence>
<evidence type="ECO:0000256" key="3">
    <source>
        <dbReference type="ARBA" id="ARBA00022801"/>
    </source>
</evidence>
<dbReference type="GO" id="GO:0004252">
    <property type="term" value="F:serine-type endopeptidase activity"/>
    <property type="evidence" value="ECO:0007669"/>
    <property type="project" value="InterPro"/>
</dbReference>
<evidence type="ECO:0000256" key="1">
    <source>
        <dbReference type="ARBA" id="ARBA00022670"/>
    </source>
</evidence>
<dbReference type="GO" id="GO:0006508">
    <property type="term" value="P:proteolysis"/>
    <property type="evidence" value="ECO:0007669"/>
    <property type="project" value="UniProtKB-KW"/>
</dbReference>
<comment type="caution">
    <text evidence="6">The sequence shown here is derived from an EMBL/GenBank/DDBJ whole genome shotgun (WGS) entry which is preliminary data.</text>
</comment>
<dbReference type="Pfam" id="PF18962">
    <property type="entry name" value="Por_Secre_tail"/>
    <property type="match status" value="1"/>
</dbReference>
<evidence type="ECO:0000259" key="5">
    <source>
        <dbReference type="PROSITE" id="PS51829"/>
    </source>
</evidence>
<keyword evidence="7" id="KW-1185">Reference proteome</keyword>
<proteinExistence type="predicted"/>
<keyword evidence="3" id="KW-0378">Hydrolase</keyword>
<dbReference type="InterPro" id="IPR002884">
    <property type="entry name" value="P_dom"/>
</dbReference>
<gene>
    <name evidence="6" type="ORF">G3567_11355</name>
</gene>
<dbReference type="NCBIfam" id="TIGR04183">
    <property type="entry name" value="Por_Secre_tail"/>
    <property type="match status" value="1"/>
</dbReference>
<organism evidence="6 7">
    <name type="scientific">Psychroflexus aurantiacus</name>
    <dbReference type="NCBI Taxonomy" id="2709310"/>
    <lineage>
        <taxon>Bacteria</taxon>
        <taxon>Pseudomonadati</taxon>
        <taxon>Bacteroidota</taxon>
        <taxon>Flavobacteriia</taxon>
        <taxon>Flavobacteriales</taxon>
        <taxon>Flavobacteriaceae</taxon>
        <taxon>Psychroflexus</taxon>
    </lineage>
</organism>
<evidence type="ECO:0000256" key="4">
    <source>
        <dbReference type="SAM" id="MobiDB-lite"/>
    </source>
</evidence>
<sequence>MTSYVGFGQTFEGDNMLIKITDNSTITSVISVTENGVVGDDILIKNLLLSLAHENNEDLSITLTSPQATTLNLSIKNGGTSNDYTYTKFVDAGADITGATGPFTGDFQPQGGTLAAAFAGENINGDWILSISDDKKNDEGAFNYVSLTFAKDADRDGVFGLDDFDSDNDGILDVDEGSTCFKTETVIDITSDLPYYGPIENLSDGILTQEGFYFDAQKYPGSETVLFNIRLEEALLITQFRILHDMSHNLSDSNGAFFLGNSVKYRVEASNDGSTWDNLILNDISNGDSPGGEKVFDFVNATAYNHYRIVWIGGQINNDPWIEEILFSANPCPETSLDFDNDARLNYLDLDSDNDGIYDALEAGADPSLLDENGRIDITANGVNAEGIPLDANAGSGLSVIDTDGDGLVNFYDLDSDGDGCSDANEFYFKADADGRDDAVYGVGIPAVGALTGLVTEATYNGSNYSDVLDNSITRGCQFIQTTRGSWDSSGNWEARTVPISTDDAIIRAHSTVTQMQDVNKLTVDEGYTVTVSAGQTVHVKADLINNGDFLGEGYLVFDGNASQNIIGDGTDAGSFTHMRINNTAGVSLTDDADLYDVIDIDAGDFTVESGNFLTFKSSAERTAVLGEVNGGTLAGCVIVERYIPPKRAFRYIASPVTTTANCGKPSIQENLQEGQQVADYTRYDTTPANTDFGTHITGTDLGTDLGFDATQTGNPSMFTFNNHNQTWNSIPNTNSLGLTVGTPYGLMIRGGRDMNLNINNTMIGSETTLRFTGELTTGSQPAPQLTSAESGYNFIANPYQAQVHLGDLLLNHSIDIQETKVWVYDPTNAGAHGSYTLLEFNSTGQLNTKIPSGSETNGFLQPNQSFFVENKPTATSASLTFTEQRKKAAEDQSSTTAVYRGESQSKTKKQPKEFKMSVDLYEANTGDLRDGVQVRLGRNYKDTYDATEDAFKFWNSLESLATSLDDGSYLTLDKRHLNASDKVVHLALWNYRASNYIFKLDITNPGVHDIYLVDNYLNTKTRLDLQQDEYRFSVDRSVPASTDAFRFQLHFENTKRNHKAGKPTTENEEYDLGGIRLYPNPVKDKMTVNLSQVAGKVSSIKLYDMTGKMISQHALLNDNTALEINMENYSSGLYLLEIDTKDGAHYQKKVIVE</sequence>
<keyword evidence="1" id="KW-0645">Protease</keyword>
<dbReference type="PROSITE" id="PS51829">
    <property type="entry name" value="P_HOMO_B"/>
    <property type="match status" value="1"/>
</dbReference>
<feature type="region of interest" description="Disordered" evidence="4">
    <location>
        <begin position="883"/>
        <end position="912"/>
    </location>
</feature>
<reference evidence="6 7" key="1">
    <citation type="submission" date="2020-02" db="EMBL/GenBank/DDBJ databases">
        <title>Flavobacteriaceae Psychroflexus bacterium YR1-1, complete genome.</title>
        <authorList>
            <person name="Li Y."/>
            <person name="Wu S."/>
        </authorList>
    </citation>
    <scope>NUCLEOTIDE SEQUENCE [LARGE SCALE GENOMIC DNA]</scope>
    <source>
        <strain evidence="6 7">YR1-1</strain>
    </source>
</reference>